<organism evidence="1 2">
    <name type="scientific">Citrus sinensis</name>
    <name type="common">Sweet orange</name>
    <name type="synonym">Citrus aurantium var. sinensis</name>
    <dbReference type="NCBI Taxonomy" id="2711"/>
    <lineage>
        <taxon>Eukaryota</taxon>
        <taxon>Viridiplantae</taxon>
        <taxon>Streptophyta</taxon>
        <taxon>Embryophyta</taxon>
        <taxon>Tracheophyta</taxon>
        <taxon>Spermatophyta</taxon>
        <taxon>Magnoliopsida</taxon>
        <taxon>eudicotyledons</taxon>
        <taxon>Gunneridae</taxon>
        <taxon>Pentapetalae</taxon>
        <taxon>rosids</taxon>
        <taxon>malvids</taxon>
        <taxon>Sapindales</taxon>
        <taxon>Rutaceae</taxon>
        <taxon>Aurantioideae</taxon>
        <taxon>Citrus</taxon>
    </lineage>
</organism>
<evidence type="ECO:0000313" key="1">
    <source>
        <dbReference type="EMBL" id="KAH9770161.1"/>
    </source>
</evidence>
<comment type="caution">
    <text evidence="1">The sequence shown here is derived from an EMBL/GenBank/DDBJ whole genome shotgun (WGS) entry which is preliminary data.</text>
</comment>
<evidence type="ECO:0000313" key="2">
    <source>
        <dbReference type="Proteomes" id="UP000829398"/>
    </source>
</evidence>
<proteinExistence type="predicted"/>
<gene>
    <name evidence="1" type="ORF">KPL71_012286</name>
</gene>
<dbReference type="EMBL" id="CM039173">
    <property type="protein sequence ID" value="KAH9770161.1"/>
    <property type="molecule type" value="Genomic_DNA"/>
</dbReference>
<reference evidence="2" key="1">
    <citation type="journal article" date="2023" name="Hortic. Res.">
        <title>A chromosome-level phased genome enabling allele-level studies in sweet orange: a case study on citrus Huanglongbing tolerance.</title>
        <authorList>
            <person name="Wu B."/>
            <person name="Yu Q."/>
            <person name="Deng Z."/>
            <person name="Duan Y."/>
            <person name="Luo F."/>
            <person name="Gmitter F. Jr."/>
        </authorList>
    </citation>
    <scope>NUCLEOTIDE SEQUENCE [LARGE SCALE GENOMIC DNA]</scope>
    <source>
        <strain evidence="2">cv. Valencia</strain>
    </source>
</reference>
<dbReference type="Proteomes" id="UP000829398">
    <property type="component" value="Chromosome 4"/>
</dbReference>
<protein>
    <submittedName>
        <fullName evidence="1">Uncharacterized protein</fullName>
    </submittedName>
</protein>
<sequence length="74" mass="8907">MVEKAASSEAKSISEYEWREKLAKYKDELLLTKGVRLRKKRTNTAKLVEKMPEMLLDYKRDKWEKKMKEEDKAK</sequence>
<name>A0ACB8L9N8_CITSI</name>
<accession>A0ACB8L9N8</accession>
<keyword evidence="2" id="KW-1185">Reference proteome</keyword>